<dbReference type="SMART" id="SM00760">
    <property type="entry name" value="Bac_DnaA_C"/>
    <property type="match status" value="1"/>
</dbReference>
<organism evidence="2 3">
    <name type="scientific">Parasedimentitalea denitrificans</name>
    <dbReference type="NCBI Taxonomy" id="2211118"/>
    <lineage>
        <taxon>Bacteria</taxon>
        <taxon>Pseudomonadati</taxon>
        <taxon>Pseudomonadota</taxon>
        <taxon>Alphaproteobacteria</taxon>
        <taxon>Rhodobacterales</taxon>
        <taxon>Paracoccaceae</taxon>
        <taxon>Parasedimentitalea</taxon>
    </lineage>
</organism>
<dbReference type="InterPro" id="IPR013159">
    <property type="entry name" value="DnaA_C"/>
</dbReference>
<dbReference type="PANTHER" id="PTHR30050:SF2">
    <property type="entry name" value="CHROMOSOMAL REPLICATION INITIATOR PROTEIN DNAA"/>
    <property type="match status" value="1"/>
</dbReference>
<evidence type="ECO:0000259" key="1">
    <source>
        <dbReference type="SMART" id="SM00760"/>
    </source>
</evidence>
<dbReference type="InterPro" id="IPR018312">
    <property type="entry name" value="Chromosome_initiator_DnaA_CS"/>
</dbReference>
<evidence type="ECO:0000313" key="2">
    <source>
        <dbReference type="EMBL" id="NIZ63302.1"/>
    </source>
</evidence>
<dbReference type="CDD" id="cd06571">
    <property type="entry name" value="Bac_DnaA_C"/>
    <property type="match status" value="1"/>
</dbReference>
<dbReference type="SUPFAM" id="SSF48295">
    <property type="entry name" value="TrpR-like"/>
    <property type="match status" value="1"/>
</dbReference>
<name>A0ABX0WDC1_9RHOB</name>
<sequence>MSQISSPADNAKCQKILRSRVTLVEIQDIVCDHYGLRREDLIGADRKRVFSWPRQMAMAICCEFTKLSQPEIGRRFGGRDHSTVIHGCKAVETRRANIPEHQVDYEKITSALAGITRAEFFRQKTIHGQFASVRNRGGKPCMQPI</sequence>
<dbReference type="PANTHER" id="PTHR30050">
    <property type="entry name" value="CHROMOSOMAL REPLICATION INITIATOR PROTEIN DNAA"/>
    <property type="match status" value="1"/>
</dbReference>
<dbReference type="PROSITE" id="PS01008">
    <property type="entry name" value="DNAA"/>
    <property type="match status" value="1"/>
</dbReference>
<reference evidence="2 3" key="1">
    <citation type="submission" date="2018-05" db="EMBL/GenBank/DDBJ databases">
        <authorList>
            <person name="Zhang Y.-J."/>
        </authorList>
    </citation>
    <scope>NUCLEOTIDE SEQUENCE [LARGE SCALE GENOMIC DNA]</scope>
    <source>
        <strain evidence="2 3">CY04</strain>
    </source>
</reference>
<dbReference type="Pfam" id="PF08299">
    <property type="entry name" value="Bac_DnaA_C"/>
    <property type="match status" value="1"/>
</dbReference>
<dbReference type="Proteomes" id="UP001429564">
    <property type="component" value="Unassembled WGS sequence"/>
</dbReference>
<dbReference type="RefSeq" id="WP_167685893.1">
    <property type="nucleotide sequence ID" value="NZ_QHLQ01000034.1"/>
</dbReference>
<accession>A0ABX0WDC1</accession>
<protein>
    <recommendedName>
        <fullName evidence="1">Chromosomal replication initiator DnaA C-terminal domain-containing protein</fullName>
    </recommendedName>
</protein>
<dbReference type="Gene3D" id="1.10.1750.10">
    <property type="match status" value="1"/>
</dbReference>
<feature type="domain" description="Chromosomal replication initiator DnaA C-terminal" evidence="1">
    <location>
        <begin position="22"/>
        <end position="91"/>
    </location>
</feature>
<dbReference type="InterPro" id="IPR010921">
    <property type="entry name" value="Trp_repressor/repl_initiator"/>
</dbReference>
<comment type="caution">
    <text evidence="2">The sequence shown here is derived from an EMBL/GenBank/DDBJ whole genome shotgun (WGS) entry which is preliminary data.</text>
</comment>
<keyword evidence="3" id="KW-1185">Reference proteome</keyword>
<evidence type="ECO:0000313" key="3">
    <source>
        <dbReference type="Proteomes" id="UP001429564"/>
    </source>
</evidence>
<gene>
    <name evidence="2" type="ORF">DL239_20245</name>
</gene>
<proteinExistence type="predicted"/>
<dbReference type="EMBL" id="QHLQ01000034">
    <property type="protein sequence ID" value="NIZ63302.1"/>
    <property type="molecule type" value="Genomic_DNA"/>
</dbReference>